<evidence type="ECO:0000256" key="1">
    <source>
        <dbReference type="ARBA" id="ARBA00023242"/>
    </source>
</evidence>
<feature type="compositionally biased region" description="Basic residues" evidence="3">
    <location>
        <begin position="271"/>
        <end position="288"/>
    </location>
</feature>
<evidence type="ECO:0000256" key="2">
    <source>
        <dbReference type="PROSITE-ProRule" id="PRU01002"/>
    </source>
</evidence>
<dbReference type="Proteomes" id="UP001454036">
    <property type="component" value="Unassembled WGS sequence"/>
</dbReference>
<comment type="caution">
    <text evidence="5">The sequence shown here is derived from an EMBL/GenBank/DDBJ whole genome shotgun (WGS) entry which is preliminary data.</text>
</comment>
<keyword evidence="1" id="KW-0539">Nucleus</keyword>
<dbReference type="InterPro" id="IPR014977">
    <property type="entry name" value="WRC_dom"/>
</dbReference>
<protein>
    <recommendedName>
        <fullName evidence="4">WRC domain-containing protein</fullName>
    </recommendedName>
</protein>
<feature type="compositionally biased region" description="Acidic residues" evidence="3">
    <location>
        <begin position="257"/>
        <end position="266"/>
    </location>
</feature>
<dbReference type="EMBL" id="BAABME010001074">
    <property type="protein sequence ID" value="GAA0147399.1"/>
    <property type="molecule type" value="Genomic_DNA"/>
</dbReference>
<feature type="region of interest" description="Disordered" evidence="3">
    <location>
        <begin position="41"/>
        <end position="64"/>
    </location>
</feature>
<keyword evidence="6" id="KW-1185">Reference proteome</keyword>
<comment type="caution">
    <text evidence="2">Lacks conserved residue(s) required for the propagation of feature annotation.</text>
</comment>
<feature type="domain" description="WRC" evidence="4">
    <location>
        <begin position="120"/>
        <end position="166"/>
    </location>
</feature>
<dbReference type="Pfam" id="PF08879">
    <property type="entry name" value="WRC"/>
    <property type="match status" value="1"/>
</dbReference>
<sequence>MRIRKHAKISPLLYTASSLQHTTICQLNQSPWDVITFSPDEYLTPATTTPPPPPPPPPPPLHHQVEQENVFQGNGSFSDSIGALESDNVAAAEGAKSDFIDVEMEEAKPESSREQVEKMVEEETFCSKIDSKGWQCHRIAKSGYTLCEHHLSRLTRYNGFNNLAQENGTRESDKSIEHRRRGRPKKPSASMDPNGYYYYSGFGPKWGGKRRGGQLGSCHNYNNSGSINVSNFETPGIEGGEVQGPSSRIGYGGLDYMVEEEDDDDGGGGSGKKRARKPIKARSLKSLM</sequence>
<feature type="compositionally biased region" description="Pro residues" evidence="3">
    <location>
        <begin position="48"/>
        <end position="61"/>
    </location>
</feature>
<feature type="region of interest" description="Disordered" evidence="3">
    <location>
        <begin position="164"/>
        <end position="194"/>
    </location>
</feature>
<reference evidence="5 6" key="1">
    <citation type="submission" date="2024-01" db="EMBL/GenBank/DDBJ databases">
        <title>The complete chloroplast genome sequence of Lithospermum erythrorhizon: insights into the phylogenetic relationship among Boraginaceae species and the maternal lineages of purple gromwells.</title>
        <authorList>
            <person name="Okada T."/>
            <person name="Watanabe K."/>
        </authorList>
    </citation>
    <scope>NUCLEOTIDE SEQUENCE [LARGE SCALE GENOMIC DNA]</scope>
</reference>
<accession>A0AAV3P720</accession>
<proteinExistence type="predicted"/>
<dbReference type="SUPFAM" id="SSF101447">
    <property type="entry name" value="Formin homology 2 domain (FH2 domain)"/>
    <property type="match status" value="1"/>
</dbReference>
<name>A0AAV3P720_LITER</name>
<evidence type="ECO:0000256" key="3">
    <source>
        <dbReference type="SAM" id="MobiDB-lite"/>
    </source>
</evidence>
<organism evidence="5 6">
    <name type="scientific">Lithospermum erythrorhizon</name>
    <name type="common">Purple gromwell</name>
    <name type="synonym">Lithospermum officinale var. erythrorhizon</name>
    <dbReference type="NCBI Taxonomy" id="34254"/>
    <lineage>
        <taxon>Eukaryota</taxon>
        <taxon>Viridiplantae</taxon>
        <taxon>Streptophyta</taxon>
        <taxon>Embryophyta</taxon>
        <taxon>Tracheophyta</taxon>
        <taxon>Spermatophyta</taxon>
        <taxon>Magnoliopsida</taxon>
        <taxon>eudicotyledons</taxon>
        <taxon>Gunneridae</taxon>
        <taxon>Pentapetalae</taxon>
        <taxon>asterids</taxon>
        <taxon>lamiids</taxon>
        <taxon>Boraginales</taxon>
        <taxon>Boraginaceae</taxon>
        <taxon>Boraginoideae</taxon>
        <taxon>Lithospermeae</taxon>
        <taxon>Lithospermum</taxon>
    </lineage>
</organism>
<dbReference type="PROSITE" id="PS51667">
    <property type="entry name" value="WRC"/>
    <property type="match status" value="1"/>
</dbReference>
<evidence type="ECO:0000259" key="4">
    <source>
        <dbReference type="PROSITE" id="PS51667"/>
    </source>
</evidence>
<gene>
    <name evidence="5" type="ORF">LIER_07110</name>
</gene>
<dbReference type="PANTHER" id="PTHR34680:SF3">
    <property type="entry name" value="EXPRESSED PROTEIN"/>
    <property type="match status" value="1"/>
</dbReference>
<feature type="region of interest" description="Disordered" evidence="3">
    <location>
        <begin position="237"/>
        <end position="288"/>
    </location>
</feature>
<feature type="compositionally biased region" description="Basic residues" evidence="3">
    <location>
        <begin position="177"/>
        <end position="186"/>
    </location>
</feature>
<evidence type="ECO:0000313" key="5">
    <source>
        <dbReference type="EMBL" id="GAA0147399.1"/>
    </source>
</evidence>
<dbReference type="AlphaFoldDB" id="A0AAV3P720"/>
<evidence type="ECO:0000313" key="6">
    <source>
        <dbReference type="Proteomes" id="UP001454036"/>
    </source>
</evidence>
<dbReference type="PANTHER" id="PTHR34680">
    <property type="entry name" value="EXPRESSED PROTEIN"/>
    <property type="match status" value="1"/>
</dbReference>